<evidence type="ECO:0000313" key="2">
    <source>
        <dbReference type="EMBL" id="GEM02260.1"/>
    </source>
</evidence>
<dbReference type="Gene3D" id="3.10.400.10">
    <property type="entry name" value="Sulfate adenylyltransferase"/>
    <property type="match status" value="1"/>
</dbReference>
<gene>
    <name evidence="2" type="ORF">HHA03_17920</name>
    <name evidence="3" type="ORF">SAMN05421839_11743</name>
</gene>
<dbReference type="OrthoDB" id="9807542at2"/>
<dbReference type="Proteomes" id="UP000242243">
    <property type="component" value="Unassembled WGS sequence"/>
</dbReference>
<organism evidence="3 4">
    <name type="scientific">Halolactibacillus halophilus</name>
    <dbReference type="NCBI Taxonomy" id="306540"/>
    <lineage>
        <taxon>Bacteria</taxon>
        <taxon>Bacillati</taxon>
        <taxon>Bacillota</taxon>
        <taxon>Bacilli</taxon>
        <taxon>Bacillales</taxon>
        <taxon>Bacillaceae</taxon>
        <taxon>Halolactibacillus</taxon>
    </lineage>
</organism>
<evidence type="ECO:0000313" key="3">
    <source>
        <dbReference type="EMBL" id="SFP38983.1"/>
    </source>
</evidence>
<dbReference type="CDD" id="cd06553">
    <property type="entry name" value="ASCH_Ef3133_like"/>
    <property type="match status" value="1"/>
</dbReference>
<name>A0A1I5PY01_9BACI</name>
<dbReference type="RefSeq" id="WP_089831996.1">
    <property type="nucleotide sequence ID" value="NZ_BJWI01000029.1"/>
</dbReference>
<reference evidence="3 4" key="1">
    <citation type="submission" date="2016-10" db="EMBL/GenBank/DDBJ databases">
        <authorList>
            <person name="de Groot N.N."/>
        </authorList>
    </citation>
    <scope>NUCLEOTIDE SEQUENCE [LARGE SCALE GENOMIC DNA]</scope>
    <source>
        <strain evidence="3 4">DSM 17073</strain>
    </source>
</reference>
<dbReference type="PIRSF" id="PIRSF021320">
    <property type="entry name" value="DUF984"/>
    <property type="match status" value="1"/>
</dbReference>
<proteinExistence type="predicted"/>
<dbReference type="AlphaFoldDB" id="A0A1I5PY01"/>
<dbReference type="PANTHER" id="PTHR39203:SF1">
    <property type="entry name" value="CYTOPLASMIC PROTEIN"/>
    <property type="match status" value="1"/>
</dbReference>
<keyword evidence="5" id="KW-1185">Reference proteome</keyword>
<dbReference type="SMART" id="SM01022">
    <property type="entry name" value="ASCH"/>
    <property type="match status" value="1"/>
</dbReference>
<dbReference type="Proteomes" id="UP000321547">
    <property type="component" value="Unassembled WGS sequence"/>
</dbReference>
<feature type="domain" description="ASCH" evidence="1">
    <location>
        <begin position="27"/>
        <end position="150"/>
    </location>
</feature>
<evidence type="ECO:0000259" key="1">
    <source>
        <dbReference type="SMART" id="SM01022"/>
    </source>
</evidence>
<dbReference type="PANTHER" id="PTHR39203">
    <property type="entry name" value="CYTOPLASMIC PROTEIN-RELATED"/>
    <property type="match status" value="1"/>
</dbReference>
<dbReference type="EMBL" id="BJWI01000029">
    <property type="protein sequence ID" value="GEM02260.1"/>
    <property type="molecule type" value="Genomic_DNA"/>
</dbReference>
<evidence type="ECO:0000313" key="5">
    <source>
        <dbReference type="Proteomes" id="UP000321547"/>
    </source>
</evidence>
<evidence type="ECO:0000313" key="4">
    <source>
        <dbReference type="Proteomes" id="UP000242243"/>
    </source>
</evidence>
<sequence length="150" mass="17148">MDQQSVVSLWNQFKTKHPTVTDDYQAWAFGYGKEVADDLSDLVVKGIKTATSSNYTLYEVENEPLPKVGDYSVILDGDGKAVAIIETTHVEICPFDEVTAAHAFLEGEGDRSLRYWRDVHEPFFKQELEEINQPFHDKISVVCERFVRVF</sequence>
<accession>A0A1I5PY01</accession>
<dbReference type="Pfam" id="PF04266">
    <property type="entry name" value="ASCH"/>
    <property type="match status" value="1"/>
</dbReference>
<protein>
    <submittedName>
        <fullName evidence="2">RNA-binding protein</fullName>
    </submittedName>
    <submittedName>
        <fullName evidence="3">Uncharacterized protein YhfF</fullName>
    </submittedName>
</protein>
<dbReference type="InterPro" id="IPR015947">
    <property type="entry name" value="PUA-like_sf"/>
</dbReference>
<dbReference type="STRING" id="306540.SAMN05421839_11743"/>
<dbReference type="InterPro" id="IPR007374">
    <property type="entry name" value="ASCH_domain"/>
</dbReference>
<dbReference type="EMBL" id="FOXC01000017">
    <property type="protein sequence ID" value="SFP38983.1"/>
    <property type="molecule type" value="Genomic_DNA"/>
</dbReference>
<dbReference type="SUPFAM" id="SSF88697">
    <property type="entry name" value="PUA domain-like"/>
    <property type="match status" value="1"/>
</dbReference>
<dbReference type="InterPro" id="IPR009326">
    <property type="entry name" value="DUF984"/>
</dbReference>
<reference evidence="2 5" key="2">
    <citation type="submission" date="2019-07" db="EMBL/GenBank/DDBJ databases">
        <title>Whole genome shotgun sequence of Halolactibacillus halophilus NBRC 100868.</title>
        <authorList>
            <person name="Hosoyama A."/>
            <person name="Uohara A."/>
            <person name="Ohji S."/>
            <person name="Ichikawa N."/>
        </authorList>
    </citation>
    <scope>NUCLEOTIDE SEQUENCE [LARGE SCALE GENOMIC DNA]</scope>
    <source>
        <strain evidence="2 5">NBRC 100868</strain>
    </source>
</reference>